<dbReference type="AlphaFoldDB" id="A0A0A8ZLL0"/>
<protein>
    <submittedName>
        <fullName evidence="1">Uncharacterized protein</fullName>
    </submittedName>
</protein>
<reference evidence="1" key="1">
    <citation type="submission" date="2014-09" db="EMBL/GenBank/DDBJ databases">
        <authorList>
            <person name="Magalhaes I.L.F."/>
            <person name="Oliveira U."/>
            <person name="Santos F.R."/>
            <person name="Vidigal T.H.D.A."/>
            <person name="Brescovit A.D."/>
            <person name="Santos A.J."/>
        </authorList>
    </citation>
    <scope>NUCLEOTIDE SEQUENCE</scope>
    <source>
        <tissue evidence="1">Shoot tissue taken approximately 20 cm above the soil surface</tissue>
    </source>
</reference>
<reference evidence="1" key="2">
    <citation type="journal article" date="2015" name="Data Brief">
        <title>Shoot transcriptome of the giant reed, Arundo donax.</title>
        <authorList>
            <person name="Barrero R.A."/>
            <person name="Guerrero F.D."/>
            <person name="Moolhuijzen P."/>
            <person name="Goolsby J.A."/>
            <person name="Tidwell J."/>
            <person name="Bellgard S.E."/>
            <person name="Bellgard M.I."/>
        </authorList>
    </citation>
    <scope>NUCLEOTIDE SEQUENCE</scope>
    <source>
        <tissue evidence="1">Shoot tissue taken approximately 20 cm above the soil surface</tissue>
    </source>
</reference>
<proteinExistence type="predicted"/>
<evidence type="ECO:0000313" key="1">
    <source>
        <dbReference type="EMBL" id="JAD37600.1"/>
    </source>
</evidence>
<name>A0A0A8ZLL0_ARUDO</name>
<accession>A0A0A8ZLL0</accession>
<dbReference type="EMBL" id="GBRH01260295">
    <property type="protein sequence ID" value="JAD37600.1"/>
    <property type="molecule type" value="Transcribed_RNA"/>
</dbReference>
<sequence length="31" mass="3356">MRFAPKPLSCKLSGSHGTCNFSMLPAGWSPF</sequence>
<organism evidence="1">
    <name type="scientific">Arundo donax</name>
    <name type="common">Giant reed</name>
    <name type="synonym">Donax arundinaceus</name>
    <dbReference type="NCBI Taxonomy" id="35708"/>
    <lineage>
        <taxon>Eukaryota</taxon>
        <taxon>Viridiplantae</taxon>
        <taxon>Streptophyta</taxon>
        <taxon>Embryophyta</taxon>
        <taxon>Tracheophyta</taxon>
        <taxon>Spermatophyta</taxon>
        <taxon>Magnoliopsida</taxon>
        <taxon>Liliopsida</taxon>
        <taxon>Poales</taxon>
        <taxon>Poaceae</taxon>
        <taxon>PACMAD clade</taxon>
        <taxon>Arundinoideae</taxon>
        <taxon>Arundineae</taxon>
        <taxon>Arundo</taxon>
    </lineage>
</organism>